<organism evidence="10 11">
    <name type="scientific">Nocardioides cavernaquae</name>
    <dbReference type="NCBI Taxonomy" id="2321396"/>
    <lineage>
        <taxon>Bacteria</taxon>
        <taxon>Bacillati</taxon>
        <taxon>Actinomycetota</taxon>
        <taxon>Actinomycetes</taxon>
        <taxon>Propionibacteriales</taxon>
        <taxon>Nocardioidaceae</taxon>
        <taxon>Nocardioides</taxon>
    </lineage>
</organism>
<evidence type="ECO:0000256" key="1">
    <source>
        <dbReference type="ARBA" id="ARBA00001974"/>
    </source>
</evidence>
<keyword evidence="7" id="KW-0411">Iron-sulfur</keyword>
<dbReference type="Gene3D" id="3.40.50.80">
    <property type="entry name" value="Nucleotide-binding domain of ferredoxin-NADP reductase (FNR) module"/>
    <property type="match status" value="1"/>
</dbReference>
<dbReference type="InterPro" id="IPR039261">
    <property type="entry name" value="FNR_nucleotide-bd"/>
</dbReference>
<dbReference type="PANTHER" id="PTHR47354:SF1">
    <property type="entry name" value="CARNITINE MONOOXYGENASE REDUCTASE SUBUNIT"/>
    <property type="match status" value="1"/>
</dbReference>
<evidence type="ECO:0000256" key="7">
    <source>
        <dbReference type="ARBA" id="ARBA00023014"/>
    </source>
</evidence>
<keyword evidence="2" id="KW-0285">Flavoprotein</keyword>
<feature type="domain" description="2Fe-2S ferredoxin-type" evidence="8">
    <location>
        <begin position="241"/>
        <end position="328"/>
    </location>
</feature>
<evidence type="ECO:0000259" key="8">
    <source>
        <dbReference type="PROSITE" id="PS51085"/>
    </source>
</evidence>
<reference evidence="11" key="1">
    <citation type="submission" date="2018-09" db="EMBL/GenBank/DDBJ databases">
        <authorList>
            <person name="Zhu H."/>
        </authorList>
    </citation>
    <scope>NUCLEOTIDE SEQUENCE [LARGE SCALE GENOMIC DNA]</scope>
    <source>
        <strain evidence="11">K1W22B-1</strain>
    </source>
</reference>
<dbReference type="SUPFAM" id="SSF63380">
    <property type="entry name" value="Riboflavin synthase domain-like"/>
    <property type="match status" value="1"/>
</dbReference>
<dbReference type="PROSITE" id="PS51384">
    <property type="entry name" value="FAD_FR"/>
    <property type="match status" value="1"/>
</dbReference>
<dbReference type="SUPFAM" id="SSF52343">
    <property type="entry name" value="Ferredoxin reductase-like, C-terminal NADP-linked domain"/>
    <property type="match status" value="1"/>
</dbReference>
<protein>
    <submittedName>
        <fullName evidence="10">Oxidoreductase</fullName>
    </submittedName>
</protein>
<dbReference type="GO" id="GO:0046872">
    <property type="term" value="F:metal ion binding"/>
    <property type="evidence" value="ECO:0007669"/>
    <property type="project" value="UniProtKB-KW"/>
</dbReference>
<gene>
    <name evidence="10" type="ORF">D4739_15880</name>
</gene>
<evidence type="ECO:0000256" key="2">
    <source>
        <dbReference type="ARBA" id="ARBA00022630"/>
    </source>
</evidence>
<dbReference type="EMBL" id="QYRP01000002">
    <property type="protein sequence ID" value="RJS48005.1"/>
    <property type="molecule type" value="Genomic_DNA"/>
</dbReference>
<dbReference type="GO" id="GO:0051537">
    <property type="term" value="F:2 iron, 2 sulfur cluster binding"/>
    <property type="evidence" value="ECO:0007669"/>
    <property type="project" value="UniProtKB-KW"/>
</dbReference>
<dbReference type="AlphaFoldDB" id="A0A3A5HEP9"/>
<keyword evidence="11" id="KW-1185">Reference proteome</keyword>
<dbReference type="PANTHER" id="PTHR47354">
    <property type="entry name" value="NADH OXIDOREDUCTASE HCR"/>
    <property type="match status" value="1"/>
</dbReference>
<evidence type="ECO:0000256" key="3">
    <source>
        <dbReference type="ARBA" id="ARBA00022714"/>
    </source>
</evidence>
<keyword evidence="3" id="KW-0001">2Fe-2S</keyword>
<feature type="domain" description="FAD-binding FR-type" evidence="9">
    <location>
        <begin position="16"/>
        <end position="118"/>
    </location>
</feature>
<dbReference type="Gene3D" id="3.10.20.30">
    <property type="match status" value="1"/>
</dbReference>
<dbReference type="PRINTS" id="PR00409">
    <property type="entry name" value="PHDIOXRDTASE"/>
</dbReference>
<accession>A0A3A5HEP9</accession>
<dbReference type="InterPro" id="IPR006058">
    <property type="entry name" value="2Fe2S_fd_BS"/>
</dbReference>
<keyword evidence="5" id="KW-0560">Oxidoreductase</keyword>
<comment type="caution">
    <text evidence="10">The sequence shown here is derived from an EMBL/GenBank/DDBJ whole genome shotgun (WGS) entry which is preliminary data.</text>
</comment>
<dbReference type="OrthoDB" id="3807506at2"/>
<dbReference type="SUPFAM" id="SSF54292">
    <property type="entry name" value="2Fe-2S ferredoxin-like"/>
    <property type="match status" value="1"/>
</dbReference>
<evidence type="ECO:0000256" key="5">
    <source>
        <dbReference type="ARBA" id="ARBA00023002"/>
    </source>
</evidence>
<proteinExistence type="predicted"/>
<dbReference type="Pfam" id="PF00111">
    <property type="entry name" value="Fer2"/>
    <property type="match status" value="1"/>
</dbReference>
<evidence type="ECO:0000256" key="6">
    <source>
        <dbReference type="ARBA" id="ARBA00023004"/>
    </source>
</evidence>
<evidence type="ECO:0000313" key="10">
    <source>
        <dbReference type="EMBL" id="RJS48005.1"/>
    </source>
</evidence>
<evidence type="ECO:0000313" key="11">
    <source>
        <dbReference type="Proteomes" id="UP000276542"/>
    </source>
</evidence>
<dbReference type="InterPro" id="IPR036010">
    <property type="entry name" value="2Fe-2S_ferredoxin-like_sf"/>
</dbReference>
<dbReference type="PROSITE" id="PS51085">
    <property type="entry name" value="2FE2S_FER_2"/>
    <property type="match status" value="1"/>
</dbReference>
<dbReference type="GO" id="GO:0016491">
    <property type="term" value="F:oxidoreductase activity"/>
    <property type="evidence" value="ECO:0007669"/>
    <property type="project" value="UniProtKB-KW"/>
</dbReference>
<dbReference type="Gene3D" id="2.40.30.10">
    <property type="entry name" value="Translation factors"/>
    <property type="match status" value="1"/>
</dbReference>
<dbReference type="RefSeq" id="WP_120061960.1">
    <property type="nucleotide sequence ID" value="NZ_QYRP01000002.1"/>
</dbReference>
<comment type="cofactor">
    <cofactor evidence="1">
        <name>FAD</name>
        <dbReference type="ChEBI" id="CHEBI:57692"/>
    </cofactor>
</comment>
<dbReference type="InterPro" id="IPR050415">
    <property type="entry name" value="MRET"/>
</dbReference>
<keyword evidence="4" id="KW-0479">Metal-binding</keyword>
<dbReference type="Proteomes" id="UP000276542">
    <property type="component" value="Unassembled WGS sequence"/>
</dbReference>
<dbReference type="InterPro" id="IPR017927">
    <property type="entry name" value="FAD-bd_FR_type"/>
</dbReference>
<dbReference type="PROSITE" id="PS00197">
    <property type="entry name" value="2FE2S_FER_1"/>
    <property type="match status" value="1"/>
</dbReference>
<dbReference type="InterPro" id="IPR017938">
    <property type="entry name" value="Riboflavin_synthase-like_b-brl"/>
</dbReference>
<evidence type="ECO:0000259" key="9">
    <source>
        <dbReference type="PROSITE" id="PS51384"/>
    </source>
</evidence>
<keyword evidence="6" id="KW-0408">Iron</keyword>
<evidence type="ECO:0000256" key="4">
    <source>
        <dbReference type="ARBA" id="ARBA00022723"/>
    </source>
</evidence>
<sequence length="328" mass="34972">MTPPPIRRTSIGSGRGSVFDLQVQTRREVAEGVVELTLADPTGAPLPPWTAGAHIDLVLGPSLTRQYSLCGSSADESSWKVGVLRDPQSRGGSAYVHERLAEGATVRVRGPRNHFPLVASPRYLFIAGGIGITPILAMIEAAEARGAEWSLLYAGRSRASMAFLDRFEADERVTLAPRDEGDRFDLTSLLATPQADTLVYYCGPGVFLDAVEEACAGWSDGSVHIERFAAKEVVASEDALDSFEVVCSRSGVTVTVPEGTSIFDAVEAAGVDVLGSCMEGICGTCEADVVEGTPDHRDSILSKAERERGDTIMLCVSRSLSQKLVLDV</sequence>
<dbReference type="InterPro" id="IPR012675">
    <property type="entry name" value="Beta-grasp_dom_sf"/>
</dbReference>
<name>A0A3A5HEP9_9ACTN</name>
<dbReference type="CDD" id="cd00207">
    <property type="entry name" value="fer2"/>
    <property type="match status" value="1"/>
</dbReference>
<dbReference type="InterPro" id="IPR001041">
    <property type="entry name" value="2Fe-2S_ferredoxin-type"/>
</dbReference>
<dbReference type="CDD" id="cd06185">
    <property type="entry name" value="PDR_like"/>
    <property type="match status" value="1"/>
</dbReference>